<protein>
    <submittedName>
        <fullName evidence="2">Uncharacterized protein</fullName>
    </submittedName>
</protein>
<evidence type="ECO:0000256" key="1">
    <source>
        <dbReference type="SAM" id="MobiDB-lite"/>
    </source>
</evidence>
<evidence type="ECO:0000313" key="3">
    <source>
        <dbReference type="Proteomes" id="UP000011115"/>
    </source>
</evidence>
<keyword evidence="3" id="KW-1185">Reference proteome</keyword>
<proteinExistence type="predicted"/>
<name>M1DRQ3_SOLTU</name>
<organism evidence="2 3">
    <name type="scientific">Solanum tuberosum</name>
    <name type="common">Potato</name>
    <dbReference type="NCBI Taxonomy" id="4113"/>
    <lineage>
        <taxon>Eukaryota</taxon>
        <taxon>Viridiplantae</taxon>
        <taxon>Streptophyta</taxon>
        <taxon>Embryophyta</taxon>
        <taxon>Tracheophyta</taxon>
        <taxon>Spermatophyta</taxon>
        <taxon>Magnoliopsida</taxon>
        <taxon>eudicotyledons</taxon>
        <taxon>Gunneridae</taxon>
        <taxon>Pentapetalae</taxon>
        <taxon>asterids</taxon>
        <taxon>lamiids</taxon>
        <taxon>Solanales</taxon>
        <taxon>Solanaceae</taxon>
        <taxon>Solanoideae</taxon>
        <taxon>Solaneae</taxon>
        <taxon>Solanum</taxon>
    </lineage>
</organism>
<evidence type="ECO:0000313" key="2">
    <source>
        <dbReference type="EnsemblPlants" id="PGSC0003DMT400093325"/>
    </source>
</evidence>
<dbReference type="HOGENOM" id="CLU_2376880_0_0_1"/>
<dbReference type="Proteomes" id="UP000011115">
    <property type="component" value="Unassembled WGS sequence"/>
</dbReference>
<accession>M1DRQ3</accession>
<dbReference type="Gramene" id="PGSC0003DMT400093325">
    <property type="protein sequence ID" value="PGSC0003DMT400093325"/>
    <property type="gene ID" value="PGSC0003DMG400042896"/>
</dbReference>
<feature type="region of interest" description="Disordered" evidence="1">
    <location>
        <begin position="17"/>
        <end position="50"/>
    </location>
</feature>
<dbReference type="PaxDb" id="4113-PGSC0003DMT400093325"/>
<dbReference type="EnsemblPlants" id="PGSC0003DMT400093325">
    <property type="protein sequence ID" value="PGSC0003DMT400093325"/>
    <property type="gene ID" value="PGSC0003DMG400042896"/>
</dbReference>
<sequence length="95" mass="10470">MNMDGILGFERLEMARRRSTIGGKEEKKKSPMELVRGHGKGVSPKPRIGVREDQDPLEYVVAPLLQDTLLRVLTIVESFTKDGGVMGTQEGSDVS</sequence>
<reference evidence="3" key="1">
    <citation type="journal article" date="2011" name="Nature">
        <title>Genome sequence and analysis of the tuber crop potato.</title>
        <authorList>
            <consortium name="The Potato Genome Sequencing Consortium"/>
        </authorList>
    </citation>
    <scope>NUCLEOTIDE SEQUENCE [LARGE SCALE GENOMIC DNA]</scope>
    <source>
        <strain evidence="3">cv. DM1-3 516 R44</strain>
    </source>
</reference>
<dbReference type="AlphaFoldDB" id="M1DRQ3"/>
<dbReference type="InParanoid" id="M1DRQ3"/>
<reference evidence="2" key="2">
    <citation type="submission" date="2015-06" db="UniProtKB">
        <authorList>
            <consortium name="EnsemblPlants"/>
        </authorList>
    </citation>
    <scope>IDENTIFICATION</scope>
    <source>
        <strain evidence="2">DM1-3 516 R44</strain>
    </source>
</reference>